<accession>A0A1Y2UX81</accession>
<dbReference type="RefSeq" id="WP_086135813.1">
    <property type="nucleotide sequence ID" value="NZ_MIMU01000022.1"/>
</dbReference>
<sequence>MSSPTHHALLSASSAHRWLSAPPLPRLEQYFPHSTSSAAAEGTAAHALGEYKIHRLLGDKFKRPVSDYQSDEMESLTDDYASYVIEQYNQAKEFAPDATIRVEQKLDFSKYVPEGFGTGDCVIVSDHLLHIIDFKYGKGVRVEAKNNPQMKLYAIGALEMFGDLYDIDEVETTIFQPRMANISTWTINAKEFMHWANTELKQKAELAFAGKGTVRYGPWCQFSACNSVLRARYNYHHKLTRFQLCSPNLLTDNEVAEVLSHIDDLNRWAHEVKDYAADLAINHGKQWPGFKIVEGRSVRRYKDEQAIAKIAEANSIHDIYQTKLLPITKLEKQLGKKKFAELFSQEVVKPAGKPTLVPASDRRPGIAKSNPQNEFKEEN</sequence>
<dbReference type="AlphaFoldDB" id="A0A1Y2UX81"/>
<reference evidence="2 3" key="1">
    <citation type="submission" date="2016-09" db="EMBL/GenBank/DDBJ databases">
        <title>Lactobacillus reuteri KLR3005, genome sequencing and assembly.</title>
        <authorList>
            <person name="Lee J.-Y."/>
            <person name="Kim E.B."/>
            <person name="Choi Y.-J."/>
        </authorList>
    </citation>
    <scope>NUCLEOTIDE SEQUENCE [LARGE SCALE GENOMIC DNA]</scope>
    <source>
        <strain evidence="2 3">KLR3005</strain>
    </source>
</reference>
<proteinExistence type="predicted"/>
<evidence type="ECO:0000313" key="2">
    <source>
        <dbReference type="EMBL" id="OTA88956.1"/>
    </source>
</evidence>
<comment type="caution">
    <text evidence="2">The sequence shown here is derived from an EMBL/GenBank/DDBJ whole genome shotgun (WGS) entry which is preliminary data.</text>
</comment>
<dbReference type="EMBL" id="MIMU01000022">
    <property type="protein sequence ID" value="OTA88956.1"/>
    <property type="molecule type" value="Genomic_DNA"/>
</dbReference>
<gene>
    <name evidence="2" type="ORF">BHL82_03950</name>
</gene>
<feature type="region of interest" description="Disordered" evidence="1">
    <location>
        <begin position="353"/>
        <end position="379"/>
    </location>
</feature>
<evidence type="ECO:0000313" key="3">
    <source>
        <dbReference type="Proteomes" id="UP000194286"/>
    </source>
</evidence>
<dbReference type="Proteomes" id="UP000194286">
    <property type="component" value="Unassembled WGS sequence"/>
</dbReference>
<evidence type="ECO:0000256" key="1">
    <source>
        <dbReference type="SAM" id="MobiDB-lite"/>
    </source>
</evidence>
<organism evidence="2 3">
    <name type="scientific">Limosilactobacillus reuteri</name>
    <name type="common">Lactobacillus reuteri</name>
    <dbReference type="NCBI Taxonomy" id="1598"/>
    <lineage>
        <taxon>Bacteria</taxon>
        <taxon>Bacillati</taxon>
        <taxon>Bacillota</taxon>
        <taxon>Bacilli</taxon>
        <taxon>Lactobacillales</taxon>
        <taxon>Lactobacillaceae</taxon>
        <taxon>Limosilactobacillus</taxon>
    </lineage>
</organism>
<dbReference type="InterPro" id="IPR021229">
    <property type="entry name" value="DUF2800"/>
</dbReference>
<protein>
    <submittedName>
        <fullName evidence="2">Nuclease</fullName>
    </submittedName>
</protein>
<dbReference type="Pfam" id="PF10926">
    <property type="entry name" value="DUF2800"/>
    <property type="match status" value="1"/>
</dbReference>
<name>A0A1Y2UX81_LIMRT</name>